<feature type="short sequence motif" description="DGA/G" evidence="4">
    <location>
        <begin position="181"/>
        <end position="183"/>
    </location>
</feature>
<evidence type="ECO:0000313" key="7">
    <source>
        <dbReference type="Proteomes" id="UP001519332"/>
    </source>
</evidence>
<reference evidence="6 7" key="1">
    <citation type="submission" date="2021-03" db="EMBL/GenBank/DDBJ databases">
        <title>Sequencing the genomes of 1000 actinobacteria strains.</title>
        <authorList>
            <person name="Klenk H.-P."/>
        </authorList>
    </citation>
    <scope>NUCLEOTIDE SEQUENCE [LARGE SCALE GENOMIC DNA]</scope>
    <source>
        <strain evidence="6 7">DSM 46670</strain>
    </source>
</reference>
<dbReference type="PANTHER" id="PTHR14226">
    <property type="entry name" value="NEUROPATHY TARGET ESTERASE/SWISS CHEESE D.MELANOGASTER"/>
    <property type="match status" value="1"/>
</dbReference>
<dbReference type="Proteomes" id="UP001519332">
    <property type="component" value="Unassembled WGS sequence"/>
</dbReference>
<dbReference type="InterPro" id="IPR002641">
    <property type="entry name" value="PNPLA_dom"/>
</dbReference>
<evidence type="ECO:0000256" key="2">
    <source>
        <dbReference type="ARBA" id="ARBA00022963"/>
    </source>
</evidence>
<feature type="short sequence motif" description="GXSXG" evidence="4">
    <location>
        <begin position="36"/>
        <end position="40"/>
    </location>
</feature>
<gene>
    <name evidence="6" type="ORF">JOF56_001593</name>
</gene>
<evidence type="ECO:0000313" key="6">
    <source>
        <dbReference type="EMBL" id="MBP2321208.1"/>
    </source>
</evidence>
<sequence>MRALVLGGGGIAGIAWETGILYGLGESVLDADIIVGTSAGSAVAAAVGQIPLAEAFERQIAPDPEPTGGGRRPGPSIDKLMKIFGVLQALPPEQARRKLGEIALTAETMPEEIWVQAIGSVLPSAEWPSRNIGAVAVDAESGETHVFTRESGVDLVLAVAASCAVPGVYPPVTIDGRRYMDGGARTTTNADLVAEYDEIIVIAPIPDALQLPNALVITPDADSLAAMTMNVLDPATRIPSAHAGLSQGKATKI</sequence>
<dbReference type="InterPro" id="IPR050301">
    <property type="entry name" value="NTE"/>
</dbReference>
<organism evidence="6 7">
    <name type="scientific">Kibdelosporangium banguiense</name>
    <dbReference type="NCBI Taxonomy" id="1365924"/>
    <lineage>
        <taxon>Bacteria</taxon>
        <taxon>Bacillati</taxon>
        <taxon>Actinomycetota</taxon>
        <taxon>Actinomycetes</taxon>
        <taxon>Pseudonocardiales</taxon>
        <taxon>Pseudonocardiaceae</taxon>
        <taxon>Kibdelosporangium</taxon>
    </lineage>
</organism>
<evidence type="ECO:0000256" key="1">
    <source>
        <dbReference type="ARBA" id="ARBA00022801"/>
    </source>
</evidence>
<keyword evidence="7" id="KW-1185">Reference proteome</keyword>
<keyword evidence="2 4" id="KW-0442">Lipid degradation</keyword>
<dbReference type="RefSeq" id="WP_307854973.1">
    <property type="nucleotide sequence ID" value="NZ_JAGINW010000001.1"/>
</dbReference>
<keyword evidence="3 4" id="KW-0443">Lipid metabolism</keyword>
<keyword evidence="1 4" id="KW-0378">Hydrolase</keyword>
<dbReference type="PANTHER" id="PTHR14226:SF57">
    <property type="entry name" value="BLR7027 PROTEIN"/>
    <property type="match status" value="1"/>
</dbReference>
<evidence type="ECO:0000256" key="3">
    <source>
        <dbReference type="ARBA" id="ARBA00023098"/>
    </source>
</evidence>
<comment type="caution">
    <text evidence="6">The sequence shown here is derived from an EMBL/GenBank/DDBJ whole genome shotgun (WGS) entry which is preliminary data.</text>
</comment>
<dbReference type="Gene3D" id="3.40.1090.10">
    <property type="entry name" value="Cytosolic phospholipase A2 catalytic domain"/>
    <property type="match status" value="2"/>
</dbReference>
<dbReference type="SUPFAM" id="SSF52151">
    <property type="entry name" value="FabD/lysophospholipase-like"/>
    <property type="match status" value="1"/>
</dbReference>
<evidence type="ECO:0000259" key="5">
    <source>
        <dbReference type="PROSITE" id="PS51635"/>
    </source>
</evidence>
<feature type="domain" description="PNPLA" evidence="5">
    <location>
        <begin position="4"/>
        <end position="194"/>
    </location>
</feature>
<feature type="active site" description="Nucleophile" evidence="4">
    <location>
        <position position="38"/>
    </location>
</feature>
<dbReference type="PROSITE" id="PS51635">
    <property type="entry name" value="PNPLA"/>
    <property type="match status" value="1"/>
</dbReference>
<dbReference type="EMBL" id="JAGINW010000001">
    <property type="protein sequence ID" value="MBP2321208.1"/>
    <property type="molecule type" value="Genomic_DNA"/>
</dbReference>
<evidence type="ECO:0000256" key="4">
    <source>
        <dbReference type="PROSITE-ProRule" id="PRU01161"/>
    </source>
</evidence>
<dbReference type="InterPro" id="IPR016035">
    <property type="entry name" value="Acyl_Trfase/lysoPLipase"/>
</dbReference>
<feature type="active site" description="Proton acceptor" evidence="4">
    <location>
        <position position="181"/>
    </location>
</feature>
<protein>
    <submittedName>
        <fullName evidence="6">NTE family protein</fullName>
    </submittedName>
</protein>
<proteinExistence type="predicted"/>
<dbReference type="Pfam" id="PF01734">
    <property type="entry name" value="Patatin"/>
    <property type="match status" value="1"/>
</dbReference>
<accession>A0ABS4T9X3</accession>
<name>A0ABS4T9X3_9PSEU</name>
<feature type="short sequence motif" description="GXGXXG" evidence="4">
    <location>
        <begin position="8"/>
        <end position="13"/>
    </location>
</feature>